<evidence type="ECO:0000259" key="2">
    <source>
        <dbReference type="Pfam" id="PF03972"/>
    </source>
</evidence>
<comment type="similarity">
    <text evidence="1">Belongs to the PrpD family.</text>
</comment>
<dbReference type="AlphaFoldDB" id="A0ABD5F1A4"/>
<dbReference type="InterPro" id="IPR036148">
    <property type="entry name" value="MmgE/PrpD_sf"/>
</dbReference>
<dbReference type="Gene3D" id="1.10.4100.10">
    <property type="entry name" value="2-methylcitrate dehydratase PrpD"/>
    <property type="match status" value="1"/>
</dbReference>
<keyword evidence="4" id="KW-1185">Reference proteome</keyword>
<dbReference type="InterPro" id="IPR042183">
    <property type="entry name" value="MmgE/PrpD_sf_1"/>
</dbReference>
<reference evidence="4" key="1">
    <citation type="submission" date="2023-07" db="EMBL/GenBank/DDBJ databases">
        <title>30 novel species of actinomycetes from the DSMZ collection.</title>
        <authorList>
            <person name="Nouioui I."/>
        </authorList>
    </citation>
    <scope>NUCLEOTIDE SEQUENCE [LARGE SCALE GENOMIC DNA]</scope>
    <source>
        <strain evidence="4">DSM 41981</strain>
    </source>
</reference>
<organism evidence="3 4">
    <name type="scientific">Streptomyces doudnae</name>
    <dbReference type="NCBI Taxonomy" id="3075536"/>
    <lineage>
        <taxon>Bacteria</taxon>
        <taxon>Bacillati</taxon>
        <taxon>Actinomycetota</taxon>
        <taxon>Actinomycetes</taxon>
        <taxon>Kitasatosporales</taxon>
        <taxon>Streptomycetaceae</taxon>
        <taxon>Streptomyces</taxon>
    </lineage>
</organism>
<dbReference type="EMBL" id="JAVRES010000268">
    <property type="protein sequence ID" value="MDT0440822.1"/>
    <property type="molecule type" value="Genomic_DNA"/>
</dbReference>
<gene>
    <name evidence="3" type="ORF">RM877_39960</name>
</gene>
<name>A0ABD5F1A4_9ACTN</name>
<evidence type="ECO:0000256" key="1">
    <source>
        <dbReference type="ARBA" id="ARBA00006174"/>
    </source>
</evidence>
<dbReference type="PANTHER" id="PTHR16943:SF8">
    <property type="entry name" value="2-METHYLCITRATE DEHYDRATASE"/>
    <property type="match status" value="1"/>
</dbReference>
<dbReference type="InterPro" id="IPR045336">
    <property type="entry name" value="MmgE_PrpD_N"/>
</dbReference>
<proteinExistence type="inferred from homology"/>
<dbReference type="SUPFAM" id="SSF103378">
    <property type="entry name" value="2-methylcitrate dehydratase PrpD"/>
    <property type="match status" value="1"/>
</dbReference>
<feature type="non-terminal residue" evidence="3">
    <location>
        <position position="1"/>
    </location>
</feature>
<dbReference type="Proteomes" id="UP001183535">
    <property type="component" value="Unassembled WGS sequence"/>
</dbReference>
<dbReference type="PANTHER" id="PTHR16943">
    <property type="entry name" value="2-METHYLCITRATE DEHYDRATASE-RELATED"/>
    <property type="match status" value="1"/>
</dbReference>
<evidence type="ECO:0000313" key="4">
    <source>
        <dbReference type="Proteomes" id="UP001183535"/>
    </source>
</evidence>
<dbReference type="InterPro" id="IPR005656">
    <property type="entry name" value="MmgE_PrpD"/>
</dbReference>
<accession>A0ABD5F1A4</accession>
<feature type="domain" description="MmgE/PrpD N-terminal" evidence="2">
    <location>
        <begin position="1"/>
        <end position="143"/>
    </location>
</feature>
<protein>
    <submittedName>
        <fullName evidence="3">MmgE/PrpD family protein</fullName>
    </submittedName>
</protein>
<feature type="non-terminal residue" evidence="3">
    <location>
        <position position="149"/>
    </location>
</feature>
<evidence type="ECO:0000313" key="3">
    <source>
        <dbReference type="EMBL" id="MDT0440822.1"/>
    </source>
</evidence>
<comment type="caution">
    <text evidence="3">The sequence shown here is derived from an EMBL/GenBank/DDBJ whole genome shotgun (WGS) entry which is preliminary data.</text>
</comment>
<dbReference type="Pfam" id="PF03972">
    <property type="entry name" value="MmgE_PrpD_N"/>
    <property type="match status" value="1"/>
</dbReference>
<dbReference type="RefSeq" id="WP_311639053.1">
    <property type="nucleotide sequence ID" value="NZ_JAVRES010000268.1"/>
</dbReference>
<sequence length="149" mass="15790">GDNIPALVAVAQQLGVSGTDLIRGIATAYEVQVDLVKGICLHRHKIDHVAHLGPSVAAGLGTMLRLDPETIYAAIGQALHLTTATRQSRKGLISSWKAYAPAWAGKVAIEAVDRAMRGEGSPAPIWEGEDGVIAWMLAGPEHTYRVPLP</sequence>